<organism evidence="4 5">
    <name type="scientific">Rothia nasimurium</name>
    <dbReference type="NCBI Taxonomy" id="85336"/>
    <lineage>
        <taxon>Bacteria</taxon>
        <taxon>Bacillati</taxon>
        <taxon>Actinomycetota</taxon>
        <taxon>Actinomycetes</taxon>
        <taxon>Micrococcales</taxon>
        <taxon>Micrococcaceae</taxon>
        <taxon>Rothia</taxon>
    </lineage>
</organism>
<dbReference type="STRING" id="85336.A7979_09815"/>
<dbReference type="Proteomes" id="UP000297951">
    <property type="component" value="Unassembled WGS sequence"/>
</dbReference>
<evidence type="ECO:0000259" key="3">
    <source>
        <dbReference type="PROSITE" id="PS51186"/>
    </source>
</evidence>
<dbReference type="Gene3D" id="3.40.630.30">
    <property type="match status" value="1"/>
</dbReference>
<dbReference type="InterPro" id="IPR050832">
    <property type="entry name" value="Bact_Acetyltransf"/>
</dbReference>
<protein>
    <submittedName>
        <fullName evidence="4">Ribosomal-protein-alanine N-acetyltransferase</fullName>
    </submittedName>
</protein>
<dbReference type="GO" id="GO:0008080">
    <property type="term" value="F:N-acetyltransferase activity"/>
    <property type="evidence" value="ECO:0007669"/>
    <property type="project" value="InterPro"/>
</dbReference>
<keyword evidence="1 4" id="KW-0808">Transferase</keyword>
<dbReference type="PANTHER" id="PTHR43877">
    <property type="entry name" value="AMINOALKYLPHOSPHONATE N-ACETYLTRANSFERASE-RELATED-RELATED"/>
    <property type="match status" value="1"/>
</dbReference>
<dbReference type="RefSeq" id="WP_135013048.1">
    <property type="nucleotide sequence ID" value="NZ_JADGLK010000027.1"/>
</dbReference>
<dbReference type="InterPro" id="IPR016181">
    <property type="entry name" value="Acyl_CoA_acyltransferase"/>
</dbReference>
<dbReference type="NCBIfam" id="TIGR01575">
    <property type="entry name" value="rimI"/>
    <property type="match status" value="1"/>
</dbReference>
<comment type="caution">
    <text evidence="4">The sequence shown here is derived from an EMBL/GenBank/DDBJ whole genome shotgun (WGS) entry which is preliminary data.</text>
</comment>
<dbReference type="InterPro" id="IPR000182">
    <property type="entry name" value="GNAT_dom"/>
</dbReference>
<dbReference type="OrthoDB" id="529907at2"/>
<dbReference type="EMBL" id="SPQC01000027">
    <property type="protein sequence ID" value="TFU21757.1"/>
    <property type="molecule type" value="Genomic_DNA"/>
</dbReference>
<evidence type="ECO:0000256" key="1">
    <source>
        <dbReference type="ARBA" id="ARBA00022679"/>
    </source>
</evidence>
<evidence type="ECO:0000313" key="5">
    <source>
        <dbReference type="Proteomes" id="UP000297951"/>
    </source>
</evidence>
<accession>A0A4Y9F4Y1</accession>
<sequence>MLLTDLPTHLADGAQAREMTLHDIPAVHTLELDLFPADAWPLDMFLAEITHETRGYVVLEIPTETGPQVIGYAGLMSVADTADVQTIAVAPAYEGRGYGRALLDFLAGEAAARGAEQILLEVRADNPRAQDLYLKNGYRQIHVRRRYYNDGVDALIMRRDLTQQTVPQGETSHDR</sequence>
<dbReference type="PROSITE" id="PS51186">
    <property type="entry name" value="GNAT"/>
    <property type="match status" value="1"/>
</dbReference>
<reference evidence="4 5" key="1">
    <citation type="submission" date="2019-03" db="EMBL/GenBank/DDBJ databases">
        <title>Diversity of the mouse oral microbiome.</title>
        <authorList>
            <person name="Joseph S."/>
            <person name="Aduse-Opoku J."/>
            <person name="Curtis M."/>
            <person name="Wade W."/>
            <person name="Hashim A."/>
        </authorList>
    </citation>
    <scope>NUCLEOTIDE SEQUENCE [LARGE SCALE GENOMIC DNA]</scope>
    <source>
        <strain evidence="5">irhom_31</strain>
    </source>
</reference>
<name>A0A4Y9F4Y1_9MICC</name>
<feature type="domain" description="N-acetyltransferase" evidence="3">
    <location>
        <begin position="14"/>
        <end position="162"/>
    </location>
</feature>
<dbReference type="CDD" id="cd04301">
    <property type="entry name" value="NAT_SF"/>
    <property type="match status" value="1"/>
</dbReference>
<dbReference type="AlphaFoldDB" id="A0A4Y9F4Y1"/>
<dbReference type="InterPro" id="IPR006464">
    <property type="entry name" value="AcTrfase_RimI/Ard1"/>
</dbReference>
<proteinExistence type="predicted"/>
<gene>
    <name evidence="4" type="primary">rimI</name>
    <name evidence="4" type="ORF">E4U03_08115</name>
</gene>
<keyword evidence="2" id="KW-0012">Acyltransferase</keyword>
<dbReference type="Pfam" id="PF00583">
    <property type="entry name" value="Acetyltransf_1"/>
    <property type="match status" value="1"/>
</dbReference>
<evidence type="ECO:0000313" key="4">
    <source>
        <dbReference type="EMBL" id="TFU21757.1"/>
    </source>
</evidence>
<dbReference type="SUPFAM" id="SSF55729">
    <property type="entry name" value="Acyl-CoA N-acyltransferases (Nat)"/>
    <property type="match status" value="1"/>
</dbReference>
<evidence type="ECO:0000256" key="2">
    <source>
        <dbReference type="ARBA" id="ARBA00023315"/>
    </source>
</evidence>